<keyword evidence="3" id="KW-1185">Reference proteome</keyword>
<sequence length="175" mass="19421">MSKITIKEDRHFLEAQRNPGRQGKMGGMDRAWVEKEIRTQQRRDDDGSRAARESQAFAERQATVELESSPSSSSPEEQDVIASPPPKQSRRAPSQKKIISPQVSAARDRTNISDRKAAPRAASIRGGAWSEHSKIVVEREHDQSAAKTSSPGKGCRAQKKSLPLMYRSHSTGMEN</sequence>
<reference evidence="2" key="1">
    <citation type="submission" date="2020-07" db="EMBL/GenBank/DDBJ databases">
        <title>The High-quality genome of the commercially important snow crab, Chionoecetes opilio.</title>
        <authorList>
            <person name="Jeong J.-H."/>
            <person name="Ryu S."/>
        </authorList>
    </citation>
    <scope>NUCLEOTIDE SEQUENCE</scope>
    <source>
        <strain evidence="2">MADBK_172401_WGS</strain>
        <tissue evidence="2">Digestive gland</tissue>
    </source>
</reference>
<evidence type="ECO:0000313" key="2">
    <source>
        <dbReference type="EMBL" id="KAG0721221.1"/>
    </source>
</evidence>
<dbReference type="Proteomes" id="UP000770661">
    <property type="component" value="Unassembled WGS sequence"/>
</dbReference>
<name>A0A8J4YCL1_CHIOP</name>
<dbReference type="AlphaFoldDB" id="A0A8J4YCL1"/>
<feature type="compositionally biased region" description="Basic and acidic residues" evidence="1">
    <location>
        <begin position="31"/>
        <end position="52"/>
    </location>
</feature>
<feature type="compositionally biased region" description="Basic and acidic residues" evidence="1">
    <location>
        <begin position="1"/>
        <end position="14"/>
    </location>
</feature>
<organism evidence="2 3">
    <name type="scientific">Chionoecetes opilio</name>
    <name type="common">Atlantic snow crab</name>
    <name type="synonym">Cancer opilio</name>
    <dbReference type="NCBI Taxonomy" id="41210"/>
    <lineage>
        <taxon>Eukaryota</taxon>
        <taxon>Metazoa</taxon>
        <taxon>Ecdysozoa</taxon>
        <taxon>Arthropoda</taxon>
        <taxon>Crustacea</taxon>
        <taxon>Multicrustacea</taxon>
        <taxon>Malacostraca</taxon>
        <taxon>Eumalacostraca</taxon>
        <taxon>Eucarida</taxon>
        <taxon>Decapoda</taxon>
        <taxon>Pleocyemata</taxon>
        <taxon>Brachyura</taxon>
        <taxon>Eubrachyura</taxon>
        <taxon>Majoidea</taxon>
        <taxon>Majidae</taxon>
        <taxon>Chionoecetes</taxon>
    </lineage>
</organism>
<dbReference type="EMBL" id="JACEEZ010011526">
    <property type="protein sequence ID" value="KAG0721221.1"/>
    <property type="molecule type" value="Genomic_DNA"/>
</dbReference>
<feature type="compositionally biased region" description="Basic and acidic residues" evidence="1">
    <location>
        <begin position="106"/>
        <end position="117"/>
    </location>
</feature>
<accession>A0A8J4YCL1</accession>
<comment type="caution">
    <text evidence="2">The sequence shown here is derived from an EMBL/GenBank/DDBJ whole genome shotgun (WGS) entry which is preliminary data.</text>
</comment>
<evidence type="ECO:0000313" key="3">
    <source>
        <dbReference type="Proteomes" id="UP000770661"/>
    </source>
</evidence>
<dbReference type="OrthoDB" id="6626714at2759"/>
<proteinExistence type="predicted"/>
<evidence type="ECO:0000256" key="1">
    <source>
        <dbReference type="SAM" id="MobiDB-lite"/>
    </source>
</evidence>
<protein>
    <submittedName>
        <fullName evidence="2">Uncharacterized protein</fullName>
    </submittedName>
</protein>
<gene>
    <name evidence="2" type="ORF">GWK47_006495</name>
</gene>
<feature type="compositionally biased region" description="Basic and acidic residues" evidence="1">
    <location>
        <begin position="131"/>
        <end position="144"/>
    </location>
</feature>
<feature type="region of interest" description="Disordered" evidence="1">
    <location>
        <begin position="1"/>
        <end position="175"/>
    </location>
</feature>